<keyword evidence="3" id="KW-1185">Reference proteome</keyword>
<name>A0A917E338_9HYPH</name>
<accession>A0A917E338</accession>
<dbReference type="RefSeq" id="WP_210318318.1">
    <property type="nucleotide sequence ID" value="NZ_BMIQ01000002.1"/>
</dbReference>
<sequence>MSFHEGTALARSAGERSRPAPATASNGARDVEATAVRAKRGSGPVADSGLRHRGGSRKCATATRGTRATIRTFGGFLGR</sequence>
<reference evidence="2" key="1">
    <citation type="journal article" date="2014" name="Int. J. Syst. Evol. Microbiol.">
        <title>Complete genome sequence of Corynebacterium casei LMG S-19264T (=DSM 44701T), isolated from a smear-ripened cheese.</title>
        <authorList>
            <consortium name="US DOE Joint Genome Institute (JGI-PGF)"/>
            <person name="Walter F."/>
            <person name="Albersmeier A."/>
            <person name="Kalinowski J."/>
            <person name="Ruckert C."/>
        </authorList>
    </citation>
    <scope>NUCLEOTIDE SEQUENCE</scope>
    <source>
        <strain evidence="2">CGMCC 1.15367</strain>
    </source>
</reference>
<dbReference type="AlphaFoldDB" id="A0A917E338"/>
<dbReference type="EMBL" id="BMIQ01000002">
    <property type="protein sequence ID" value="GGD98906.1"/>
    <property type="molecule type" value="Genomic_DNA"/>
</dbReference>
<comment type="caution">
    <text evidence="2">The sequence shown here is derived from an EMBL/GenBank/DDBJ whole genome shotgun (WGS) entry which is preliminary data.</text>
</comment>
<reference evidence="2" key="2">
    <citation type="submission" date="2020-09" db="EMBL/GenBank/DDBJ databases">
        <authorList>
            <person name="Sun Q."/>
            <person name="Zhou Y."/>
        </authorList>
    </citation>
    <scope>NUCLEOTIDE SEQUENCE</scope>
    <source>
        <strain evidence="2">CGMCC 1.15367</strain>
    </source>
</reference>
<evidence type="ECO:0000313" key="2">
    <source>
        <dbReference type="EMBL" id="GGD98906.1"/>
    </source>
</evidence>
<protein>
    <submittedName>
        <fullName evidence="2">Uncharacterized protein</fullName>
    </submittedName>
</protein>
<gene>
    <name evidence="2" type="ORF">GCM10011390_17140</name>
</gene>
<feature type="region of interest" description="Disordered" evidence="1">
    <location>
        <begin position="1"/>
        <end position="63"/>
    </location>
</feature>
<dbReference type="Proteomes" id="UP000644699">
    <property type="component" value="Unassembled WGS sequence"/>
</dbReference>
<evidence type="ECO:0000313" key="3">
    <source>
        <dbReference type="Proteomes" id="UP000644699"/>
    </source>
</evidence>
<proteinExistence type="predicted"/>
<organism evidence="2 3">
    <name type="scientific">Aureimonas endophytica</name>
    <dbReference type="NCBI Taxonomy" id="2027858"/>
    <lineage>
        <taxon>Bacteria</taxon>
        <taxon>Pseudomonadati</taxon>
        <taxon>Pseudomonadota</taxon>
        <taxon>Alphaproteobacteria</taxon>
        <taxon>Hyphomicrobiales</taxon>
        <taxon>Aurantimonadaceae</taxon>
        <taxon>Aureimonas</taxon>
    </lineage>
</organism>
<evidence type="ECO:0000256" key="1">
    <source>
        <dbReference type="SAM" id="MobiDB-lite"/>
    </source>
</evidence>